<evidence type="ECO:0000256" key="3">
    <source>
        <dbReference type="SAM" id="MobiDB-lite"/>
    </source>
</evidence>
<evidence type="ECO:0000313" key="6">
    <source>
        <dbReference type="Proteomes" id="UP001498476"/>
    </source>
</evidence>
<proteinExistence type="predicted"/>
<keyword evidence="1" id="KW-0677">Repeat</keyword>
<feature type="region of interest" description="Disordered" evidence="3">
    <location>
        <begin position="1"/>
        <end position="118"/>
    </location>
</feature>
<evidence type="ECO:0000256" key="2">
    <source>
        <dbReference type="SAM" id="Coils"/>
    </source>
</evidence>
<feature type="domain" description="Nephrocystin 3-like N-terminal" evidence="4">
    <location>
        <begin position="488"/>
        <end position="590"/>
    </location>
</feature>
<dbReference type="InterPro" id="IPR056884">
    <property type="entry name" value="NPHP3-like_N"/>
</dbReference>
<feature type="coiled-coil region" evidence="2">
    <location>
        <begin position="176"/>
        <end position="210"/>
    </location>
</feature>
<dbReference type="PANTHER" id="PTHR10039">
    <property type="entry name" value="AMELOGENIN"/>
    <property type="match status" value="1"/>
</dbReference>
<feature type="compositionally biased region" description="Basic and acidic residues" evidence="3">
    <location>
        <begin position="31"/>
        <end position="48"/>
    </location>
</feature>
<accession>A0ABR1GJN6</accession>
<keyword evidence="2" id="KW-0175">Coiled coil</keyword>
<dbReference type="Proteomes" id="UP001498476">
    <property type="component" value="Unassembled WGS sequence"/>
</dbReference>
<dbReference type="EMBL" id="JAZAVJ010000337">
    <property type="protein sequence ID" value="KAK7398437.1"/>
    <property type="molecule type" value="Genomic_DNA"/>
</dbReference>
<dbReference type="Pfam" id="PF24883">
    <property type="entry name" value="NPHP3_N"/>
    <property type="match status" value="1"/>
</dbReference>
<name>A0ABR1GJN6_9HYPO</name>
<feature type="compositionally biased region" description="Basic and acidic residues" evidence="3">
    <location>
        <begin position="1"/>
        <end position="14"/>
    </location>
</feature>
<dbReference type="PANTHER" id="PTHR10039:SF10">
    <property type="entry name" value="NACHT DOMAIN-CONTAINING PROTEIN"/>
    <property type="match status" value="1"/>
</dbReference>
<evidence type="ECO:0000256" key="1">
    <source>
        <dbReference type="ARBA" id="ARBA00022737"/>
    </source>
</evidence>
<evidence type="ECO:0000313" key="5">
    <source>
        <dbReference type="EMBL" id="KAK7398437.1"/>
    </source>
</evidence>
<reference evidence="5 6" key="1">
    <citation type="journal article" date="2025" name="Microbiol. Resour. Announc.">
        <title>Draft genome sequences for Neonectria magnoliae and Neonectria punicea, canker pathogens of Liriodendron tulipifera and Acer saccharum in West Virginia.</title>
        <authorList>
            <person name="Petronek H.M."/>
            <person name="Kasson M.T."/>
            <person name="Metheny A.M."/>
            <person name="Stauder C.M."/>
            <person name="Lovett B."/>
            <person name="Lynch S.C."/>
            <person name="Garnas J.R."/>
            <person name="Kasson L.R."/>
            <person name="Stajich J.E."/>
        </authorList>
    </citation>
    <scope>NUCLEOTIDE SEQUENCE [LARGE SCALE GENOMIC DNA]</scope>
    <source>
        <strain evidence="5 6">NRRL 64653</strain>
    </source>
</reference>
<organism evidence="5 6">
    <name type="scientific">Neonectria punicea</name>
    <dbReference type="NCBI Taxonomy" id="979145"/>
    <lineage>
        <taxon>Eukaryota</taxon>
        <taxon>Fungi</taxon>
        <taxon>Dikarya</taxon>
        <taxon>Ascomycota</taxon>
        <taxon>Pezizomycotina</taxon>
        <taxon>Sordariomycetes</taxon>
        <taxon>Hypocreomycetidae</taxon>
        <taxon>Hypocreales</taxon>
        <taxon>Nectriaceae</taxon>
        <taxon>Neonectria</taxon>
    </lineage>
</organism>
<evidence type="ECO:0000259" key="4">
    <source>
        <dbReference type="Pfam" id="PF24883"/>
    </source>
</evidence>
<sequence>MSRPHPDQQLDLHDTAPPYGTDLNHDNPPPAERRGDRRTRVTKARPDTDYDDGYSDERPLPPPPAYGETSRRGGQRLRGERERGNRDHNRDLDRDRDRDHDRRPEASSWSGSKPGSFIRTGIKSVREALNSIETQSQGHGDSRGRDPNRHQPHPHSANGFDTRTMETQEDAHLKNIEDLQIQLTSANSHIEDLKKKLRANEEAGALLKRRNNAMQSSRDAQEELLGRQEEDLSISGTFEDLFHQVKAWTGKFCSTANTQMIVTGVHKDHLAQIQRVLPALTDVGDLPEFLPLGALRRRRQFVRGWLGLVLAETLIRSLPGPLHPTSVGRDYWLPLNVDDGLRELETALLNSREAITLTAFHQWRTITMSLLGKVYPQTRWSQDTMNTIEDKADFALSVIRPLASHPDDGELRQKLLINIFIPAVEFSQFLRRQRACWSVRFPSLTPANALPRSEPVANLFDRTTMEDRDSLAEDDLEDASTDHCLNLKFDTIIRSLIQQILALVSLDSISLPLATELVKCLELAKEGHFPLEILDQLLSKASSFYENWIIVVDGIDECHPNEQGRLYQFLSRRVQAVPSSHKIKILLSGRETTQIHINHAFESVSRLITGSNHTSEDIKVYAEDVLQAKLPSMLLVVEETAIINEIVDAIASKEQGM</sequence>
<feature type="compositionally biased region" description="Basic and acidic residues" evidence="3">
    <location>
        <begin position="77"/>
        <end position="105"/>
    </location>
</feature>
<feature type="compositionally biased region" description="Basic and acidic residues" evidence="3">
    <location>
        <begin position="140"/>
        <end position="149"/>
    </location>
</feature>
<keyword evidence="6" id="KW-1185">Reference proteome</keyword>
<gene>
    <name evidence="5" type="ORF">QQX98_012188</name>
</gene>
<protein>
    <recommendedName>
        <fullName evidence="4">Nephrocystin 3-like N-terminal domain-containing protein</fullName>
    </recommendedName>
</protein>
<comment type="caution">
    <text evidence="5">The sequence shown here is derived from an EMBL/GenBank/DDBJ whole genome shotgun (WGS) entry which is preliminary data.</text>
</comment>
<feature type="region of interest" description="Disordered" evidence="3">
    <location>
        <begin position="134"/>
        <end position="162"/>
    </location>
</feature>